<feature type="transmembrane region" description="Helical" evidence="4">
    <location>
        <begin position="193"/>
        <end position="215"/>
    </location>
</feature>
<dbReference type="OrthoDB" id="5667at2759"/>
<gene>
    <name evidence="6" type="ORF">K431DRAFT_349463</name>
</gene>
<organism evidence="6 7">
    <name type="scientific">Polychaeton citri CBS 116435</name>
    <dbReference type="NCBI Taxonomy" id="1314669"/>
    <lineage>
        <taxon>Eukaryota</taxon>
        <taxon>Fungi</taxon>
        <taxon>Dikarya</taxon>
        <taxon>Ascomycota</taxon>
        <taxon>Pezizomycotina</taxon>
        <taxon>Dothideomycetes</taxon>
        <taxon>Dothideomycetidae</taxon>
        <taxon>Capnodiales</taxon>
        <taxon>Capnodiaceae</taxon>
        <taxon>Polychaeton</taxon>
    </lineage>
</organism>
<feature type="transmembrane region" description="Helical" evidence="4">
    <location>
        <begin position="289"/>
        <end position="308"/>
    </location>
</feature>
<feature type="domain" description="Major facilitator superfamily (MFS) profile" evidence="5">
    <location>
        <begin position="34"/>
        <end position="438"/>
    </location>
</feature>
<feature type="transmembrane region" description="Helical" evidence="4">
    <location>
        <begin position="344"/>
        <end position="366"/>
    </location>
</feature>
<feature type="transmembrane region" description="Helical" evidence="4">
    <location>
        <begin position="35"/>
        <end position="55"/>
    </location>
</feature>
<dbReference type="InterPro" id="IPR036259">
    <property type="entry name" value="MFS_trans_sf"/>
</dbReference>
<dbReference type="GO" id="GO:0016020">
    <property type="term" value="C:membrane"/>
    <property type="evidence" value="ECO:0007669"/>
    <property type="project" value="UniProtKB-SubCell"/>
</dbReference>
<comment type="subcellular location">
    <subcellularLocation>
        <location evidence="1">Membrane</location>
        <topology evidence="1">Multi-pass membrane protein</topology>
    </subcellularLocation>
</comment>
<dbReference type="InterPro" id="IPR050327">
    <property type="entry name" value="Proton-linked_MCT"/>
</dbReference>
<comment type="caution">
    <text evidence="6">The sequence shown here is derived from an EMBL/GenBank/DDBJ whole genome shotgun (WGS) entry which is preliminary data.</text>
</comment>
<dbReference type="Pfam" id="PF07690">
    <property type="entry name" value="MFS_1"/>
    <property type="match status" value="1"/>
</dbReference>
<feature type="region of interest" description="Disordered" evidence="3">
    <location>
        <begin position="1"/>
        <end position="24"/>
    </location>
</feature>
<dbReference type="Gene3D" id="1.20.1250.20">
    <property type="entry name" value="MFS general substrate transporter like domains"/>
    <property type="match status" value="1"/>
</dbReference>
<dbReference type="EMBL" id="MU003841">
    <property type="protein sequence ID" value="KAF2717572.1"/>
    <property type="molecule type" value="Genomic_DNA"/>
</dbReference>
<evidence type="ECO:0000313" key="6">
    <source>
        <dbReference type="EMBL" id="KAF2717572.1"/>
    </source>
</evidence>
<protein>
    <submittedName>
        <fullName evidence="6">MFS general substrate transporter</fullName>
    </submittedName>
</protein>
<sequence>MNQLEEKTMGHMHDSGTEDSQIEPQNDRELTLRSVLALASTALAYFLTVGFLNAFGIFQQYYHDVLMPDKSNFEISWFGSFSTFALFATAAPAGLLADRYGPTIPVAIGAVLETFAIFMISLCKEYYQFFLAQGVLLGASMAFVAIPATVVPPLYFKRNRGLATGISVAGSSLGGIIWPIVFDQLLQTDKISFAWSMRIAGFVMIPLQVLVVLFLRRPKTAAAKTITADNGDSEEPTEKTGKKKKDLSFLKSAPFILLCIGLAFGYLGFFSPMFYVSTYATSLGFSSQLAFYLVSIVNGASLFGRILPGILADRLGHFNILTMTCMISGVVAFCWTAATSIAGVVIWIAAYGFCSGAIMSMQLACAGKLASEGAIGAAMGAAMAAVSLTGLFGTPIAGELENSGYLALSSFTGAVLLVAGVFIGGARFAVNRDLLARV</sequence>
<comment type="similarity">
    <text evidence="2">Belongs to the major facilitator superfamily. Monocarboxylate porter (TC 2.A.1.13) family.</text>
</comment>
<dbReference type="GO" id="GO:0022857">
    <property type="term" value="F:transmembrane transporter activity"/>
    <property type="evidence" value="ECO:0007669"/>
    <property type="project" value="InterPro"/>
</dbReference>
<keyword evidence="4" id="KW-0812">Transmembrane</keyword>
<proteinExistence type="inferred from homology"/>
<accession>A0A9P4PZ12</accession>
<evidence type="ECO:0000259" key="5">
    <source>
        <dbReference type="PROSITE" id="PS50850"/>
    </source>
</evidence>
<feature type="transmembrane region" description="Helical" evidence="4">
    <location>
        <begin position="320"/>
        <end position="338"/>
    </location>
</feature>
<dbReference type="Proteomes" id="UP000799441">
    <property type="component" value="Unassembled WGS sequence"/>
</dbReference>
<evidence type="ECO:0000256" key="4">
    <source>
        <dbReference type="SAM" id="Phobius"/>
    </source>
</evidence>
<feature type="transmembrane region" description="Helical" evidence="4">
    <location>
        <begin position="373"/>
        <end position="393"/>
    </location>
</feature>
<feature type="transmembrane region" description="Helical" evidence="4">
    <location>
        <begin position="128"/>
        <end position="150"/>
    </location>
</feature>
<keyword evidence="7" id="KW-1185">Reference proteome</keyword>
<evidence type="ECO:0000256" key="1">
    <source>
        <dbReference type="ARBA" id="ARBA00004141"/>
    </source>
</evidence>
<dbReference type="SUPFAM" id="SSF103473">
    <property type="entry name" value="MFS general substrate transporter"/>
    <property type="match status" value="1"/>
</dbReference>
<evidence type="ECO:0000256" key="2">
    <source>
        <dbReference type="ARBA" id="ARBA00006727"/>
    </source>
</evidence>
<name>A0A9P4PZ12_9PEZI</name>
<evidence type="ECO:0000313" key="7">
    <source>
        <dbReference type="Proteomes" id="UP000799441"/>
    </source>
</evidence>
<keyword evidence="4" id="KW-1133">Transmembrane helix</keyword>
<dbReference type="InterPro" id="IPR011701">
    <property type="entry name" value="MFS"/>
</dbReference>
<reference evidence="6" key="1">
    <citation type="journal article" date="2020" name="Stud. Mycol.">
        <title>101 Dothideomycetes genomes: a test case for predicting lifestyles and emergence of pathogens.</title>
        <authorList>
            <person name="Haridas S."/>
            <person name="Albert R."/>
            <person name="Binder M."/>
            <person name="Bloem J."/>
            <person name="Labutti K."/>
            <person name="Salamov A."/>
            <person name="Andreopoulos B."/>
            <person name="Baker S."/>
            <person name="Barry K."/>
            <person name="Bills G."/>
            <person name="Bluhm B."/>
            <person name="Cannon C."/>
            <person name="Castanera R."/>
            <person name="Culley D."/>
            <person name="Daum C."/>
            <person name="Ezra D."/>
            <person name="Gonzalez J."/>
            <person name="Henrissat B."/>
            <person name="Kuo A."/>
            <person name="Liang C."/>
            <person name="Lipzen A."/>
            <person name="Lutzoni F."/>
            <person name="Magnuson J."/>
            <person name="Mondo S."/>
            <person name="Nolan M."/>
            <person name="Ohm R."/>
            <person name="Pangilinan J."/>
            <person name="Park H.-J."/>
            <person name="Ramirez L."/>
            <person name="Alfaro M."/>
            <person name="Sun H."/>
            <person name="Tritt A."/>
            <person name="Yoshinaga Y."/>
            <person name="Zwiers L.-H."/>
            <person name="Turgeon B."/>
            <person name="Goodwin S."/>
            <person name="Spatafora J."/>
            <person name="Crous P."/>
            <person name="Grigoriev I."/>
        </authorList>
    </citation>
    <scope>NUCLEOTIDE SEQUENCE</scope>
    <source>
        <strain evidence="6">CBS 116435</strain>
    </source>
</reference>
<dbReference type="PANTHER" id="PTHR11360">
    <property type="entry name" value="MONOCARBOXYLATE TRANSPORTER"/>
    <property type="match status" value="1"/>
</dbReference>
<feature type="transmembrane region" description="Helical" evidence="4">
    <location>
        <begin position="249"/>
        <end position="269"/>
    </location>
</feature>
<feature type="transmembrane region" description="Helical" evidence="4">
    <location>
        <begin position="162"/>
        <end position="181"/>
    </location>
</feature>
<feature type="transmembrane region" description="Helical" evidence="4">
    <location>
        <begin position="75"/>
        <end position="97"/>
    </location>
</feature>
<dbReference type="AlphaFoldDB" id="A0A9P4PZ12"/>
<dbReference type="PROSITE" id="PS50850">
    <property type="entry name" value="MFS"/>
    <property type="match status" value="1"/>
</dbReference>
<keyword evidence="4" id="KW-0472">Membrane</keyword>
<dbReference type="PANTHER" id="PTHR11360:SF250">
    <property type="entry name" value="MFS-TYPE TRANSPORTER AFUA_1G00970"/>
    <property type="match status" value="1"/>
</dbReference>
<dbReference type="InterPro" id="IPR020846">
    <property type="entry name" value="MFS_dom"/>
</dbReference>
<feature type="transmembrane region" description="Helical" evidence="4">
    <location>
        <begin position="405"/>
        <end position="430"/>
    </location>
</feature>
<evidence type="ECO:0000256" key="3">
    <source>
        <dbReference type="SAM" id="MobiDB-lite"/>
    </source>
</evidence>
<feature type="transmembrane region" description="Helical" evidence="4">
    <location>
        <begin position="104"/>
        <end position="122"/>
    </location>
</feature>
<feature type="compositionally biased region" description="Basic and acidic residues" evidence="3">
    <location>
        <begin position="1"/>
        <end position="16"/>
    </location>
</feature>